<dbReference type="InterPro" id="IPR002774">
    <property type="entry name" value="Flagellin_arc-type"/>
</dbReference>
<dbReference type="GO" id="GO:0097588">
    <property type="term" value="P:archaeal or bacterial-type flagellum-dependent cell motility"/>
    <property type="evidence" value="ECO:0007669"/>
    <property type="project" value="InterPro"/>
</dbReference>
<dbReference type="PANTHER" id="PTHR42200">
    <property type="entry name" value="ARCHAEAL FLAGELLA-RELATED PROTEIN F-RELATED"/>
    <property type="match status" value="1"/>
</dbReference>
<protein>
    <submittedName>
        <fullName evidence="1">Fla cluster protein FlaF</fullName>
    </submittedName>
</protein>
<proteinExistence type="predicted"/>
<dbReference type="PANTHER" id="PTHR42200:SF2">
    <property type="entry name" value="ARCHAEAL FLAGELLA-RELATED PROTEIN F"/>
    <property type="match status" value="1"/>
</dbReference>
<name>A0A643K241_9EURY</name>
<organism evidence="1">
    <name type="scientific">Haloferax sp. CBA1149</name>
    <dbReference type="NCBI Taxonomy" id="2650753"/>
    <lineage>
        <taxon>Archaea</taxon>
        <taxon>Methanobacteriati</taxon>
        <taxon>Methanobacteriota</taxon>
        <taxon>Stenosarchaea group</taxon>
        <taxon>Halobacteria</taxon>
        <taxon>Halobacteriales</taxon>
        <taxon>Haloferacaceae</taxon>
        <taxon>Haloferax</taxon>
    </lineage>
</organism>
<dbReference type="AlphaFoldDB" id="A0A643K241"/>
<gene>
    <name evidence="1" type="ORF">Hfx1149_11995</name>
</gene>
<sequence>MGFGVSGSTAIIFLGVLIATGTFYTATSHAAENLVEARDADAELALERQNTAISLTNATYDTGTLTVNVTNTGAETLAVDETTLLVDNNFTAPDTTSVDGSQATNLWHPGGTLSIDVAEPSAPTRVKLVTGNGVAATGVVS</sequence>
<reference evidence="1" key="1">
    <citation type="submission" date="2019-09" db="EMBL/GenBank/DDBJ databases">
        <title>Genomic analysis of Haloferax sp. CBA1149.</title>
        <authorList>
            <person name="Roh S.W."/>
        </authorList>
    </citation>
    <scope>NUCLEOTIDE SEQUENCE</scope>
    <source>
        <strain evidence="1">CBA1149</strain>
    </source>
</reference>
<dbReference type="EMBL" id="VZUS01000001">
    <property type="protein sequence ID" value="KAB1188717.1"/>
    <property type="molecule type" value="Genomic_DNA"/>
</dbReference>
<comment type="caution">
    <text evidence="1">The sequence shown here is derived from an EMBL/GenBank/DDBJ whole genome shotgun (WGS) entry which is preliminary data.</text>
</comment>
<evidence type="ECO:0000313" key="1">
    <source>
        <dbReference type="EMBL" id="KAB1188717.1"/>
    </source>
</evidence>
<dbReference type="RefSeq" id="WP_151138765.1">
    <property type="nucleotide sequence ID" value="NZ_VZUS01000001.1"/>
</dbReference>
<accession>A0A643K241</accession>
<dbReference type="GO" id="GO:0005198">
    <property type="term" value="F:structural molecule activity"/>
    <property type="evidence" value="ECO:0007669"/>
    <property type="project" value="InterPro"/>
</dbReference>
<dbReference type="Pfam" id="PF01917">
    <property type="entry name" value="Flagellin_arch-type"/>
    <property type="match status" value="1"/>
</dbReference>